<feature type="signal peptide" evidence="3">
    <location>
        <begin position="1"/>
        <end position="30"/>
    </location>
</feature>
<evidence type="ECO:0000256" key="3">
    <source>
        <dbReference type="SAM" id="SignalP"/>
    </source>
</evidence>
<feature type="chain" id="PRO_5006156785" description="PpiC domain-containing protein" evidence="3">
    <location>
        <begin position="31"/>
        <end position="328"/>
    </location>
</feature>
<evidence type="ECO:0000256" key="2">
    <source>
        <dbReference type="SAM" id="MobiDB-lite"/>
    </source>
</evidence>
<dbReference type="InterPro" id="IPR000297">
    <property type="entry name" value="PPIase_PpiC"/>
</dbReference>
<accession>A0A0P9F166</accession>
<proteinExistence type="predicted"/>
<dbReference type="Gene3D" id="3.10.50.40">
    <property type="match status" value="1"/>
</dbReference>
<dbReference type="PROSITE" id="PS50198">
    <property type="entry name" value="PPIC_PPIASE_2"/>
    <property type="match status" value="1"/>
</dbReference>
<name>A0A0P9F166_9BACL</name>
<dbReference type="InterPro" id="IPR027304">
    <property type="entry name" value="Trigger_fact/SurA_dom_sf"/>
</dbReference>
<dbReference type="AlphaFoldDB" id="A0A0P9F166"/>
<evidence type="ECO:0000313" key="6">
    <source>
        <dbReference type="Proteomes" id="UP000050482"/>
    </source>
</evidence>
<keyword evidence="1" id="KW-0697">Rotamase</keyword>
<keyword evidence="1" id="KW-0413">Isomerase</keyword>
<dbReference type="OrthoDB" id="14196at2"/>
<dbReference type="Pfam" id="PF13616">
    <property type="entry name" value="Rotamase_3"/>
    <property type="match status" value="1"/>
</dbReference>
<dbReference type="STRING" id="471514.AN477_03680"/>
<dbReference type="SUPFAM" id="SSF54534">
    <property type="entry name" value="FKBP-like"/>
    <property type="match status" value="1"/>
</dbReference>
<protein>
    <recommendedName>
        <fullName evidence="4">PpiC domain-containing protein</fullName>
    </recommendedName>
</protein>
<dbReference type="InterPro" id="IPR046357">
    <property type="entry name" value="PPIase_dom_sf"/>
</dbReference>
<dbReference type="PATRIC" id="fig|471514.4.peg.602"/>
<reference evidence="5 6" key="1">
    <citation type="submission" date="2015-09" db="EMBL/GenBank/DDBJ databases">
        <title>Draft genome sequence of Alicyclobacillus ferrooxydans DSM 22381.</title>
        <authorList>
            <person name="Hemp J."/>
        </authorList>
    </citation>
    <scope>NUCLEOTIDE SEQUENCE [LARGE SCALE GENOMIC DNA]</scope>
    <source>
        <strain evidence="5 6">TC-34</strain>
    </source>
</reference>
<dbReference type="GO" id="GO:0003755">
    <property type="term" value="F:peptidyl-prolyl cis-trans isomerase activity"/>
    <property type="evidence" value="ECO:0007669"/>
    <property type="project" value="UniProtKB-KW"/>
</dbReference>
<dbReference type="Proteomes" id="UP000050482">
    <property type="component" value="Unassembled WGS sequence"/>
</dbReference>
<keyword evidence="3" id="KW-0732">Signal</keyword>
<feature type="compositionally biased region" description="Low complexity" evidence="2">
    <location>
        <begin position="311"/>
        <end position="328"/>
    </location>
</feature>
<feature type="region of interest" description="Disordered" evidence="2">
    <location>
        <begin position="309"/>
        <end position="328"/>
    </location>
</feature>
<sequence length="328" mass="35666">MRIKMPRYIAMSIVPILIALPLSGCGQSTANKPVVVATYSGGTVTETDMNQYLNVLSLVNPQANTSTNTVKTQVLQQYIAIDRILAKKAAQAGFKSTSTTVQNETSQFKTQVVQQAYNNSTQSFNQKMQSLNLTDAYVTQTISSELAVEDYVASLIPTSAVSTYYNQHLTSFTTTTQRGILVKSKTQAESIYKMLQADHSTANWDKLAKQYSQDPGSKDNGGLYSNQPASNWVPQYAQAVTTQPIGKVGLPFNTTYGWFVVEVLNRKVQPLSSVASQVKNQMLSDPTSKYAFSNLVNQTEKQANIKVTLPASSSTANSTSNSTSNSGS</sequence>
<organism evidence="5 6">
    <name type="scientific">Alicyclobacillus ferrooxydans</name>
    <dbReference type="NCBI Taxonomy" id="471514"/>
    <lineage>
        <taxon>Bacteria</taxon>
        <taxon>Bacillati</taxon>
        <taxon>Bacillota</taxon>
        <taxon>Bacilli</taxon>
        <taxon>Bacillales</taxon>
        <taxon>Alicyclobacillaceae</taxon>
        <taxon>Alicyclobacillus</taxon>
    </lineage>
</organism>
<dbReference type="RefSeq" id="WP_054967828.1">
    <property type="nucleotide sequence ID" value="NZ_LJCO01000014.1"/>
</dbReference>
<evidence type="ECO:0000259" key="4">
    <source>
        <dbReference type="PROSITE" id="PS50198"/>
    </source>
</evidence>
<dbReference type="PANTHER" id="PTHR47245">
    <property type="entry name" value="PEPTIDYLPROLYL ISOMERASE"/>
    <property type="match status" value="1"/>
</dbReference>
<keyword evidence="6" id="KW-1185">Reference proteome</keyword>
<gene>
    <name evidence="5" type="ORF">AN477_03680</name>
</gene>
<dbReference type="PANTHER" id="PTHR47245:SF2">
    <property type="entry name" value="PEPTIDYL-PROLYL CIS-TRANS ISOMERASE HP_0175-RELATED"/>
    <property type="match status" value="1"/>
</dbReference>
<feature type="domain" description="PpiC" evidence="4">
    <location>
        <begin position="172"/>
        <end position="265"/>
    </location>
</feature>
<dbReference type="InterPro" id="IPR050245">
    <property type="entry name" value="PrsA_foldase"/>
</dbReference>
<evidence type="ECO:0000313" key="5">
    <source>
        <dbReference type="EMBL" id="KPV45100.1"/>
    </source>
</evidence>
<comment type="caution">
    <text evidence="5">The sequence shown here is derived from an EMBL/GenBank/DDBJ whole genome shotgun (WGS) entry which is preliminary data.</text>
</comment>
<evidence type="ECO:0000256" key="1">
    <source>
        <dbReference type="PROSITE-ProRule" id="PRU00278"/>
    </source>
</evidence>
<dbReference type="EMBL" id="LJCO01000014">
    <property type="protein sequence ID" value="KPV45100.1"/>
    <property type="molecule type" value="Genomic_DNA"/>
</dbReference>
<dbReference type="SUPFAM" id="SSF109998">
    <property type="entry name" value="Triger factor/SurA peptide-binding domain-like"/>
    <property type="match status" value="1"/>
</dbReference>